<organism evidence="2 3">
    <name type="scientific">Moraxella porci DSM 25326</name>
    <dbReference type="NCBI Taxonomy" id="573983"/>
    <lineage>
        <taxon>Bacteria</taxon>
        <taxon>Pseudomonadati</taxon>
        <taxon>Pseudomonadota</taxon>
        <taxon>Gammaproteobacteria</taxon>
        <taxon>Moraxellales</taxon>
        <taxon>Moraxellaceae</taxon>
        <taxon>Moraxella</taxon>
    </lineage>
</organism>
<dbReference type="PANTHER" id="PTHR38457">
    <property type="entry name" value="REGULATOR ABRB-RELATED"/>
    <property type="match status" value="1"/>
</dbReference>
<dbReference type="GO" id="GO:0010468">
    <property type="term" value="P:regulation of gene expression"/>
    <property type="evidence" value="ECO:0007669"/>
    <property type="project" value="InterPro"/>
</dbReference>
<comment type="caution">
    <text evidence="2">The sequence shown here is derived from an EMBL/GenBank/DDBJ whole genome shotgun (WGS) entry which is preliminary data.</text>
</comment>
<keyword evidence="2" id="KW-0560">Oxidoreductase</keyword>
<feature type="transmembrane region" description="Helical" evidence="1">
    <location>
        <begin position="81"/>
        <end position="104"/>
    </location>
</feature>
<keyword evidence="2" id="KW-0503">Monooxygenase</keyword>
<evidence type="ECO:0000313" key="2">
    <source>
        <dbReference type="EMBL" id="OOS25863.1"/>
    </source>
</evidence>
<dbReference type="InterPro" id="IPR007820">
    <property type="entry name" value="AbrB_fam"/>
</dbReference>
<evidence type="ECO:0000313" key="3">
    <source>
        <dbReference type="Proteomes" id="UP000190683"/>
    </source>
</evidence>
<keyword evidence="1" id="KW-0472">Membrane</keyword>
<evidence type="ECO:0000256" key="1">
    <source>
        <dbReference type="SAM" id="Phobius"/>
    </source>
</evidence>
<dbReference type="Proteomes" id="UP000190683">
    <property type="component" value="Unassembled WGS sequence"/>
</dbReference>
<protein>
    <submittedName>
        <fullName evidence="2">Ammonia monooxygenase</fullName>
    </submittedName>
</protein>
<feature type="transmembrane region" description="Helical" evidence="1">
    <location>
        <begin position="140"/>
        <end position="159"/>
    </location>
</feature>
<keyword evidence="3" id="KW-1185">Reference proteome</keyword>
<dbReference type="NCBIfam" id="TIGR03082">
    <property type="entry name" value="Gneg_AbrB_dup"/>
    <property type="match status" value="2"/>
</dbReference>
<dbReference type="GO" id="GO:0016020">
    <property type="term" value="C:membrane"/>
    <property type="evidence" value="ECO:0007669"/>
    <property type="project" value="InterPro"/>
</dbReference>
<dbReference type="GO" id="GO:0004497">
    <property type="term" value="F:monooxygenase activity"/>
    <property type="evidence" value="ECO:0007669"/>
    <property type="project" value="UniProtKB-KW"/>
</dbReference>
<reference evidence="2 3" key="1">
    <citation type="submission" date="2017-02" db="EMBL/GenBank/DDBJ databases">
        <title>Draft genome sequence of Moraxella porci CCUG 54912T type strain.</title>
        <authorList>
            <person name="Salva-Serra F."/>
            <person name="Engstrom-Jakobsson H."/>
            <person name="Thorell K."/>
            <person name="Jaen-Luchoro D."/>
            <person name="Gonzales-Siles L."/>
            <person name="Karlsson R."/>
            <person name="Yazdan S."/>
            <person name="Boulund F."/>
            <person name="Johnning A."/>
            <person name="Engstrand L."/>
            <person name="Kristiansson E."/>
            <person name="Moore E."/>
        </authorList>
    </citation>
    <scope>NUCLEOTIDE SEQUENCE [LARGE SCALE GENOMIC DNA]</scope>
    <source>
        <strain evidence="2 3">CCUG 54912</strain>
    </source>
</reference>
<dbReference type="Pfam" id="PF05145">
    <property type="entry name" value="AbrB"/>
    <property type="match status" value="1"/>
</dbReference>
<keyword evidence="1" id="KW-0812">Transmembrane</keyword>
<dbReference type="EMBL" id="MUYV01000004">
    <property type="protein sequence ID" value="OOS25863.1"/>
    <property type="molecule type" value="Genomic_DNA"/>
</dbReference>
<feature type="transmembrane region" description="Helical" evidence="1">
    <location>
        <begin position="27"/>
        <end position="46"/>
    </location>
</feature>
<feature type="transmembrane region" description="Helical" evidence="1">
    <location>
        <begin position="258"/>
        <end position="283"/>
    </location>
</feature>
<proteinExistence type="predicted"/>
<gene>
    <name evidence="2" type="ORF">B0681_04080</name>
</gene>
<feature type="transmembrane region" description="Helical" evidence="1">
    <location>
        <begin position="312"/>
        <end position="336"/>
    </location>
</feature>
<name>A0A1T0CU51_9GAMM</name>
<dbReference type="STRING" id="573983.B0681_04080"/>
<feature type="transmembrane region" description="Helical" evidence="1">
    <location>
        <begin position="179"/>
        <end position="197"/>
    </location>
</feature>
<feature type="transmembrane region" description="Helical" evidence="1">
    <location>
        <begin position="58"/>
        <end position="75"/>
    </location>
</feature>
<dbReference type="PANTHER" id="PTHR38457:SF1">
    <property type="entry name" value="REGULATOR ABRB-RELATED"/>
    <property type="match status" value="1"/>
</dbReference>
<sequence>MFSALAYLPGFLIACTGGVIANLLNLPIPWLLGSLFAVGCMSLSGLPIKTAGFSRKAGLMVIGISLGLYFTPQMVAVLNQYAYLMAAVALFSILLGIIGSAIVYRFGGVSFKTAWFASVIGGASEMSNFAQIHGARVDQVVAAHSLRVLMVVTIVPFFYKFMGYHGKLDALLSPSQTVHTFGLVVLIGLCVVMALVFERLKLSNPWTFAPLLTAACLTANDIHLSAMPNYLSYLGQICIGWTLGAKFRPDFFQTAPKLLTATAVSVIIHLILTVIISLSLAWLTGMDVSILGLGFAPGGVAEMTITAKTLQLGVPIVTMLHVVRMVAVISTAGILYHWINQKFIHRHGVG</sequence>
<dbReference type="PIRSF" id="PIRSF038991">
    <property type="entry name" value="Protein_AbrB"/>
    <property type="match status" value="1"/>
</dbReference>
<keyword evidence="1" id="KW-1133">Transmembrane helix</keyword>
<dbReference type="InterPro" id="IPR017516">
    <property type="entry name" value="AbrB_dup"/>
</dbReference>
<dbReference type="AlphaFoldDB" id="A0A1T0CU51"/>
<accession>A0A1T0CU51</accession>
<dbReference type="RefSeq" id="WP_078317480.1">
    <property type="nucleotide sequence ID" value="NZ_MUYV01000004.1"/>
</dbReference>